<evidence type="ECO:0000256" key="5">
    <source>
        <dbReference type="ARBA" id="ARBA00023136"/>
    </source>
</evidence>
<dbReference type="EMBL" id="CP000607">
    <property type="protein sequence ID" value="ABP37033.1"/>
    <property type="molecule type" value="Genomic_DNA"/>
</dbReference>
<evidence type="ECO:0000256" key="3">
    <source>
        <dbReference type="ARBA" id="ARBA00022692"/>
    </source>
</evidence>
<dbReference type="HOGENOM" id="CLU_186110_0_0_10"/>
<dbReference type="GO" id="GO:0005886">
    <property type="term" value="C:plasma membrane"/>
    <property type="evidence" value="ECO:0007669"/>
    <property type="project" value="UniProtKB-SubCell"/>
</dbReference>
<evidence type="ECO:0000256" key="2">
    <source>
        <dbReference type="ARBA" id="ARBA00022475"/>
    </source>
</evidence>
<accession>A4SEX4</accession>
<proteinExistence type="predicted"/>
<comment type="subcellular location">
    <subcellularLocation>
        <location evidence="1">Cell membrane</location>
    </subcellularLocation>
</comment>
<keyword evidence="2" id="KW-1003">Cell membrane</keyword>
<feature type="transmembrane region" description="Helical" evidence="6">
    <location>
        <begin position="6"/>
        <end position="34"/>
    </location>
</feature>
<evidence type="ECO:0000256" key="1">
    <source>
        <dbReference type="ARBA" id="ARBA00004236"/>
    </source>
</evidence>
<organism evidence="7">
    <name type="scientific">Chlorobium phaeovibrioides (strain DSM 265 / 1930)</name>
    <name type="common">Prosthecochloris vibrioformis (strain DSM 265)</name>
    <dbReference type="NCBI Taxonomy" id="290318"/>
    <lineage>
        <taxon>Bacteria</taxon>
        <taxon>Pseudomonadati</taxon>
        <taxon>Chlorobiota</taxon>
        <taxon>Chlorobiia</taxon>
        <taxon>Chlorobiales</taxon>
        <taxon>Chlorobiaceae</taxon>
        <taxon>Chlorobium/Pelodictyon group</taxon>
        <taxon>Chlorobium</taxon>
    </lineage>
</organism>
<name>A4SEX4_CHLPM</name>
<dbReference type="KEGG" id="pvi:Cvib_1019"/>
<sequence>MVFDGLILMVVGMLTVTLFLVLMVVIISALSSIFKEHALGEEKRILDDIEDKRKKKRAKEAKKVGLPDSGFEAARMAAVISAAVTAHRQHQAG</sequence>
<dbReference type="GO" id="GO:0015081">
    <property type="term" value="F:sodium ion transmembrane transporter activity"/>
    <property type="evidence" value="ECO:0007669"/>
    <property type="project" value="InterPro"/>
</dbReference>
<dbReference type="InterPro" id="IPR005899">
    <property type="entry name" value="Na_pump_deCOase"/>
</dbReference>
<dbReference type="STRING" id="290318.Cvib_1019"/>
<protein>
    <submittedName>
        <fullName evidence="7">Sodium pump decarboxylase, gamma subunit</fullName>
    </submittedName>
</protein>
<dbReference type="AlphaFoldDB" id="A4SEX4"/>
<reference evidence="7" key="1">
    <citation type="submission" date="2007-03" db="EMBL/GenBank/DDBJ databases">
        <title>Complete sequence of Prosthecochloris vibrioformis DSM 265.</title>
        <authorList>
            <consortium name="US DOE Joint Genome Institute"/>
            <person name="Copeland A."/>
            <person name="Lucas S."/>
            <person name="Lapidus A."/>
            <person name="Barry K."/>
            <person name="Detter J.C."/>
            <person name="Glavina del Rio T."/>
            <person name="Hammon N."/>
            <person name="Israni S."/>
            <person name="Pitluck S."/>
            <person name="Schmutz J."/>
            <person name="Larimer F."/>
            <person name="Land M."/>
            <person name="Hauser L."/>
            <person name="Mikhailova N."/>
            <person name="Li T."/>
            <person name="Overmann J."/>
            <person name="Schuster S.C."/>
            <person name="Bryant D.A."/>
            <person name="Richardson P."/>
        </authorList>
    </citation>
    <scope>NUCLEOTIDE SEQUENCE [LARGE SCALE GENOMIC DNA]</scope>
    <source>
        <strain evidence="7">DSM 265</strain>
    </source>
</reference>
<dbReference type="GO" id="GO:0036376">
    <property type="term" value="P:sodium ion export across plasma membrane"/>
    <property type="evidence" value="ECO:0007669"/>
    <property type="project" value="InterPro"/>
</dbReference>
<gene>
    <name evidence="7" type="ordered locus">Cvib_1019</name>
</gene>
<dbReference type="Pfam" id="PF04277">
    <property type="entry name" value="OAD_gamma"/>
    <property type="match status" value="1"/>
</dbReference>
<evidence type="ECO:0000256" key="6">
    <source>
        <dbReference type="SAM" id="Phobius"/>
    </source>
</evidence>
<evidence type="ECO:0000313" key="7">
    <source>
        <dbReference type="EMBL" id="ABP37033.1"/>
    </source>
</evidence>
<keyword evidence="3 6" id="KW-0812">Transmembrane</keyword>
<evidence type="ECO:0000256" key="4">
    <source>
        <dbReference type="ARBA" id="ARBA00022989"/>
    </source>
</evidence>
<keyword evidence="5 6" id="KW-0472">Membrane</keyword>
<keyword evidence="4 6" id="KW-1133">Transmembrane helix</keyword>